<keyword evidence="6 8" id="KW-0057">Aromatic amino acid biosynthesis</keyword>
<name>A0A6H1WQ54_9BACT</name>
<reference evidence="12 13" key="1">
    <citation type="submission" date="2019-08" db="EMBL/GenBank/DDBJ databases">
        <title>Complete genome sequence of Thermosulfurimonas marina SU872T, an anaerobic thermophilic chemolithoautotrophic bacterium isolated from a shallow marine hydrothermal vent.</title>
        <authorList>
            <person name="Allioux M."/>
            <person name="Jebbar M."/>
            <person name="Slobodkina G."/>
            <person name="Slobodkin A."/>
            <person name="Moalic Y."/>
            <person name="Frolova A."/>
            <person name="Shao Z."/>
            <person name="Alain K."/>
        </authorList>
    </citation>
    <scope>NUCLEOTIDE SEQUENCE [LARGE SCALE GENOMIC DNA]</scope>
    <source>
        <strain evidence="12 13">SU872</strain>
    </source>
</reference>
<keyword evidence="13" id="KW-1185">Reference proteome</keyword>
<feature type="binding site" evidence="8">
    <location>
        <begin position="14"/>
        <end position="16"/>
    </location>
    <ligand>
        <name>shikimate</name>
        <dbReference type="ChEBI" id="CHEBI:36208"/>
    </ligand>
</feature>
<feature type="binding site" evidence="8">
    <location>
        <position position="86"/>
    </location>
    <ligand>
        <name>shikimate</name>
        <dbReference type="ChEBI" id="CHEBI:36208"/>
    </ligand>
</feature>
<comment type="function">
    <text evidence="8">Involved in the biosynthesis of the chorismate, which leads to the biosynthesis of aromatic amino acids. Catalyzes the reversible NADPH linked reduction of 3-dehydroshikimate (DHSA) to yield shikimate (SA).</text>
</comment>
<dbReference type="Pfam" id="PF01488">
    <property type="entry name" value="Shikimate_DH"/>
    <property type="match status" value="1"/>
</dbReference>
<dbReference type="InterPro" id="IPR013708">
    <property type="entry name" value="Shikimate_DH-bd_N"/>
</dbReference>
<evidence type="ECO:0000256" key="7">
    <source>
        <dbReference type="ARBA" id="ARBA00049442"/>
    </source>
</evidence>
<evidence type="ECO:0000256" key="1">
    <source>
        <dbReference type="ARBA" id="ARBA00004871"/>
    </source>
</evidence>
<dbReference type="GO" id="GO:0050661">
    <property type="term" value="F:NADP binding"/>
    <property type="evidence" value="ECO:0007669"/>
    <property type="project" value="InterPro"/>
</dbReference>
<accession>A0A6H1WQ54</accession>
<dbReference type="SUPFAM" id="SSF53223">
    <property type="entry name" value="Aminoacid dehydrogenase-like, N-terminal domain"/>
    <property type="match status" value="1"/>
</dbReference>
<feature type="active site" description="Proton acceptor" evidence="8">
    <location>
        <position position="65"/>
    </location>
</feature>
<dbReference type="GO" id="GO:0009423">
    <property type="term" value="P:chorismate biosynthetic process"/>
    <property type="evidence" value="ECO:0007669"/>
    <property type="project" value="UniProtKB-UniRule"/>
</dbReference>
<evidence type="ECO:0000256" key="2">
    <source>
        <dbReference type="ARBA" id="ARBA00012962"/>
    </source>
</evidence>
<dbReference type="GO" id="GO:0019632">
    <property type="term" value="P:shikimate metabolic process"/>
    <property type="evidence" value="ECO:0007669"/>
    <property type="project" value="InterPro"/>
</dbReference>
<dbReference type="InterPro" id="IPR022893">
    <property type="entry name" value="Shikimate_DH_fam"/>
</dbReference>
<feature type="binding site" evidence="8">
    <location>
        <position position="238"/>
    </location>
    <ligand>
        <name>shikimate</name>
        <dbReference type="ChEBI" id="CHEBI:36208"/>
    </ligand>
</feature>
<feature type="binding site" evidence="8">
    <location>
        <position position="231"/>
    </location>
    <ligand>
        <name>NADP(+)</name>
        <dbReference type="ChEBI" id="CHEBI:58349"/>
    </ligand>
</feature>
<evidence type="ECO:0000313" key="13">
    <source>
        <dbReference type="Proteomes" id="UP000501253"/>
    </source>
</evidence>
<gene>
    <name evidence="8" type="primary">aroE</name>
    <name evidence="12" type="ORF">FVE67_00310</name>
</gene>
<proteinExistence type="inferred from homology"/>
<dbReference type="PANTHER" id="PTHR21089">
    <property type="entry name" value="SHIKIMATE DEHYDROGENASE"/>
    <property type="match status" value="1"/>
</dbReference>
<comment type="catalytic activity">
    <reaction evidence="7 8">
        <text>shikimate + NADP(+) = 3-dehydroshikimate + NADPH + H(+)</text>
        <dbReference type="Rhea" id="RHEA:17737"/>
        <dbReference type="ChEBI" id="CHEBI:15378"/>
        <dbReference type="ChEBI" id="CHEBI:16630"/>
        <dbReference type="ChEBI" id="CHEBI:36208"/>
        <dbReference type="ChEBI" id="CHEBI:57783"/>
        <dbReference type="ChEBI" id="CHEBI:58349"/>
        <dbReference type="EC" id="1.1.1.25"/>
    </reaction>
</comment>
<dbReference type="InterPro" id="IPR036291">
    <property type="entry name" value="NAD(P)-bd_dom_sf"/>
</dbReference>
<feature type="binding site" evidence="8">
    <location>
        <begin position="148"/>
        <end position="153"/>
    </location>
    <ligand>
        <name>NADP(+)</name>
        <dbReference type="ChEBI" id="CHEBI:58349"/>
    </ligand>
</feature>
<feature type="domain" description="Shikimate dehydrogenase substrate binding N-terminal" evidence="10">
    <location>
        <begin position="6"/>
        <end position="88"/>
    </location>
</feature>
<feature type="domain" description="SDH C-terminal" evidence="11">
    <location>
        <begin position="231"/>
        <end position="261"/>
    </location>
</feature>
<comment type="similarity">
    <text evidence="8">Belongs to the shikimate dehydrogenase family.</text>
</comment>
<dbReference type="UniPathway" id="UPA00053">
    <property type="reaction ID" value="UER00087"/>
</dbReference>
<dbReference type="NCBIfam" id="NF001319">
    <property type="entry name" value="PRK00258.3-3"/>
    <property type="match status" value="1"/>
</dbReference>
<feature type="binding site" evidence="8">
    <location>
        <position position="208"/>
    </location>
    <ligand>
        <name>NADP(+)</name>
        <dbReference type="ChEBI" id="CHEBI:58349"/>
    </ligand>
</feature>
<feature type="binding site" evidence="8">
    <location>
        <position position="101"/>
    </location>
    <ligand>
        <name>shikimate</name>
        <dbReference type="ChEBI" id="CHEBI:36208"/>
    </ligand>
</feature>
<dbReference type="GO" id="GO:0009073">
    <property type="term" value="P:aromatic amino acid family biosynthetic process"/>
    <property type="evidence" value="ECO:0007669"/>
    <property type="project" value="UniProtKB-KW"/>
</dbReference>
<dbReference type="KEGG" id="tmai:FVE67_00310"/>
<evidence type="ECO:0000313" key="12">
    <source>
        <dbReference type="EMBL" id="QJA05321.1"/>
    </source>
</evidence>
<comment type="subunit">
    <text evidence="8">Homodimer.</text>
</comment>
<dbReference type="HAMAP" id="MF_00222">
    <property type="entry name" value="Shikimate_DH_AroE"/>
    <property type="match status" value="1"/>
</dbReference>
<evidence type="ECO:0000259" key="11">
    <source>
        <dbReference type="Pfam" id="PF18317"/>
    </source>
</evidence>
<dbReference type="InterPro" id="IPR046346">
    <property type="entry name" value="Aminoacid_DH-like_N_sf"/>
</dbReference>
<dbReference type="Gene3D" id="3.40.50.720">
    <property type="entry name" value="NAD(P)-binding Rossmann-like Domain"/>
    <property type="match status" value="1"/>
</dbReference>
<dbReference type="RefSeq" id="WP_168718686.1">
    <property type="nucleotide sequence ID" value="NZ_CP042909.1"/>
</dbReference>
<dbReference type="Gene3D" id="3.40.50.10860">
    <property type="entry name" value="Leucine Dehydrogenase, chain A, domain 1"/>
    <property type="match status" value="1"/>
</dbReference>
<evidence type="ECO:0000256" key="8">
    <source>
        <dbReference type="HAMAP-Rule" id="MF_00222"/>
    </source>
</evidence>
<keyword evidence="5 8" id="KW-0560">Oxidoreductase</keyword>
<dbReference type="InterPro" id="IPR041121">
    <property type="entry name" value="SDH_C"/>
</dbReference>
<dbReference type="Proteomes" id="UP000501253">
    <property type="component" value="Chromosome"/>
</dbReference>
<comment type="pathway">
    <text evidence="1 8">Metabolic intermediate biosynthesis; chorismate biosynthesis; chorismate from D-erythrose 4-phosphate and phosphoenolpyruvate: step 4/7.</text>
</comment>
<dbReference type="NCBIfam" id="TIGR00507">
    <property type="entry name" value="aroE"/>
    <property type="match status" value="1"/>
</dbReference>
<evidence type="ECO:0000256" key="6">
    <source>
        <dbReference type="ARBA" id="ARBA00023141"/>
    </source>
</evidence>
<sequence length="272" mass="29378">MRVLGVLGYPVAHSLSPAMHNAALRALGIPAVYGAFEVPPDLLPQAMVGVRALGIGGLSVTIPHKETVMLYLEEIDPVARKIGAVNTVVNREGRLWGTNTDWIGVKRSLEEAGLNLRGRRAAVVGAGGAARAVVFALREAGAEVEVYNRTLERAQALVQSLGGRAFPLSEISQASGEVIIQTTSVGLKSWESPVPKEVFHNFRAAMDLVYVPLRTRFLAEAEAAGCLTIDGLKMLVYQGAEQFRLFTGKNPPLDLMYQAALERLKKHGEEKN</sequence>
<evidence type="ECO:0000259" key="9">
    <source>
        <dbReference type="Pfam" id="PF01488"/>
    </source>
</evidence>
<dbReference type="EC" id="1.1.1.25" evidence="2 8"/>
<evidence type="ECO:0000259" key="10">
    <source>
        <dbReference type="Pfam" id="PF08501"/>
    </source>
</evidence>
<dbReference type="GO" id="GO:0008652">
    <property type="term" value="P:amino acid biosynthetic process"/>
    <property type="evidence" value="ECO:0007669"/>
    <property type="project" value="UniProtKB-KW"/>
</dbReference>
<feature type="binding site" evidence="8">
    <location>
        <position position="61"/>
    </location>
    <ligand>
        <name>shikimate</name>
        <dbReference type="ChEBI" id="CHEBI:36208"/>
    </ligand>
</feature>
<dbReference type="Pfam" id="PF08501">
    <property type="entry name" value="Shikimate_dh_N"/>
    <property type="match status" value="1"/>
</dbReference>
<dbReference type="InterPro" id="IPR006151">
    <property type="entry name" value="Shikm_DH/Glu-tRNA_Rdtase"/>
</dbReference>
<organism evidence="12 13">
    <name type="scientific">Thermosulfurimonas marina</name>
    <dbReference type="NCBI Taxonomy" id="2047767"/>
    <lineage>
        <taxon>Bacteria</taxon>
        <taxon>Pseudomonadati</taxon>
        <taxon>Thermodesulfobacteriota</taxon>
        <taxon>Thermodesulfobacteria</taxon>
        <taxon>Thermodesulfobacteriales</taxon>
        <taxon>Thermodesulfobacteriaceae</taxon>
        <taxon>Thermosulfurimonas</taxon>
    </lineage>
</organism>
<dbReference type="InterPro" id="IPR011342">
    <property type="entry name" value="Shikimate_DH"/>
</dbReference>
<comment type="caution">
    <text evidence="8">Lacks conserved residue(s) required for the propagation of feature annotation.</text>
</comment>
<keyword evidence="3 8" id="KW-0028">Amino-acid biosynthesis</keyword>
<feature type="binding site" evidence="8">
    <location>
        <position position="210"/>
    </location>
    <ligand>
        <name>shikimate</name>
        <dbReference type="ChEBI" id="CHEBI:36208"/>
    </ligand>
</feature>
<feature type="domain" description="Quinate/shikimate 5-dehydrogenase/glutamyl-tRNA reductase" evidence="9">
    <location>
        <begin position="115"/>
        <end position="183"/>
    </location>
</feature>
<dbReference type="GO" id="GO:0004764">
    <property type="term" value="F:shikimate 3-dehydrogenase (NADP+) activity"/>
    <property type="evidence" value="ECO:0007669"/>
    <property type="project" value="UniProtKB-UniRule"/>
</dbReference>
<dbReference type="SUPFAM" id="SSF51735">
    <property type="entry name" value="NAD(P)-binding Rossmann-fold domains"/>
    <property type="match status" value="1"/>
</dbReference>
<dbReference type="AlphaFoldDB" id="A0A6H1WQ54"/>
<evidence type="ECO:0000256" key="3">
    <source>
        <dbReference type="ARBA" id="ARBA00022605"/>
    </source>
</evidence>
<evidence type="ECO:0000256" key="4">
    <source>
        <dbReference type="ARBA" id="ARBA00022857"/>
    </source>
</evidence>
<keyword evidence="4 8" id="KW-0521">NADP</keyword>
<evidence type="ECO:0000256" key="5">
    <source>
        <dbReference type="ARBA" id="ARBA00023002"/>
    </source>
</evidence>
<feature type="binding site" evidence="8">
    <location>
        <begin position="125"/>
        <end position="129"/>
    </location>
    <ligand>
        <name>NADP(+)</name>
        <dbReference type="ChEBI" id="CHEBI:58349"/>
    </ligand>
</feature>
<dbReference type="EMBL" id="CP042909">
    <property type="protein sequence ID" value="QJA05321.1"/>
    <property type="molecule type" value="Genomic_DNA"/>
</dbReference>
<dbReference type="Pfam" id="PF18317">
    <property type="entry name" value="SDH_C"/>
    <property type="match status" value="1"/>
</dbReference>
<dbReference type="PANTHER" id="PTHR21089:SF1">
    <property type="entry name" value="BIFUNCTIONAL 3-DEHYDROQUINATE DEHYDRATASE_SHIKIMATE DEHYDROGENASE, CHLOROPLASTIC"/>
    <property type="match status" value="1"/>
</dbReference>
<dbReference type="CDD" id="cd01065">
    <property type="entry name" value="NAD_bind_Shikimate_DH"/>
    <property type="match status" value="1"/>
</dbReference>
<protein>
    <recommendedName>
        <fullName evidence="2 8">Shikimate dehydrogenase (NADP(+))</fullName>
        <shortName evidence="8">SDH</shortName>
        <ecNumber evidence="2 8">1.1.1.25</ecNumber>
    </recommendedName>
</protein>